<reference evidence="3" key="1">
    <citation type="journal article" date="2012" name="PLoS Genet.">
        <title>The genomes of the fungal plant pathogens Cladosporium fulvum and Dothistroma septosporum reveal adaptation to different hosts and lifestyles but also signatures of common ancestry.</title>
        <authorList>
            <person name="de Wit P.J.G.M."/>
            <person name="van der Burgt A."/>
            <person name="Oekmen B."/>
            <person name="Stergiopoulos I."/>
            <person name="Abd-Elsalam K.A."/>
            <person name="Aerts A.L."/>
            <person name="Bahkali A.H."/>
            <person name="Beenen H.G."/>
            <person name="Chettri P."/>
            <person name="Cox M.P."/>
            <person name="Datema E."/>
            <person name="de Vries R.P."/>
            <person name="Dhillon B."/>
            <person name="Ganley A.R."/>
            <person name="Griffiths S.A."/>
            <person name="Guo Y."/>
            <person name="Hamelin R.C."/>
            <person name="Henrissat B."/>
            <person name="Kabir M.S."/>
            <person name="Jashni M.K."/>
            <person name="Kema G."/>
            <person name="Klaubauf S."/>
            <person name="Lapidus A."/>
            <person name="Levasseur A."/>
            <person name="Lindquist E."/>
            <person name="Mehrabi R."/>
            <person name="Ohm R.A."/>
            <person name="Owen T.J."/>
            <person name="Salamov A."/>
            <person name="Schwelm A."/>
            <person name="Schijlen E."/>
            <person name="Sun H."/>
            <person name="van den Burg H.A."/>
            <person name="van Ham R.C.H.J."/>
            <person name="Zhang S."/>
            <person name="Goodwin S.B."/>
            <person name="Grigoriev I.V."/>
            <person name="Collemare J."/>
            <person name="Bradshaw R.E."/>
        </authorList>
    </citation>
    <scope>NUCLEOTIDE SEQUENCE [LARGE SCALE GENOMIC DNA]</scope>
    <source>
        <strain evidence="3">NZE10 / CBS 128990</strain>
    </source>
</reference>
<dbReference type="STRING" id="675120.N1PJX4"/>
<organism evidence="2 3">
    <name type="scientific">Dothistroma septosporum (strain NZE10 / CBS 128990)</name>
    <name type="common">Red band needle blight fungus</name>
    <name type="synonym">Mycosphaerella pini</name>
    <dbReference type="NCBI Taxonomy" id="675120"/>
    <lineage>
        <taxon>Eukaryota</taxon>
        <taxon>Fungi</taxon>
        <taxon>Dikarya</taxon>
        <taxon>Ascomycota</taxon>
        <taxon>Pezizomycotina</taxon>
        <taxon>Dothideomycetes</taxon>
        <taxon>Dothideomycetidae</taxon>
        <taxon>Mycosphaerellales</taxon>
        <taxon>Mycosphaerellaceae</taxon>
        <taxon>Dothistroma</taxon>
    </lineage>
</organism>
<dbReference type="AlphaFoldDB" id="N1PJX4"/>
<dbReference type="OMA" id="LHTPHIG"/>
<dbReference type="OrthoDB" id="2567457at2759"/>
<dbReference type="HOGENOM" id="CLU_082760_3_1_1"/>
<evidence type="ECO:0000313" key="3">
    <source>
        <dbReference type="Proteomes" id="UP000016933"/>
    </source>
</evidence>
<dbReference type="Gene3D" id="1.20.1290.10">
    <property type="entry name" value="AhpD-like"/>
    <property type="match status" value="1"/>
</dbReference>
<gene>
    <name evidence="2" type="ORF">DOTSEDRAFT_151337</name>
</gene>
<dbReference type="GO" id="GO:0051920">
    <property type="term" value="F:peroxiredoxin activity"/>
    <property type="evidence" value="ECO:0007669"/>
    <property type="project" value="InterPro"/>
</dbReference>
<dbReference type="Proteomes" id="UP000016933">
    <property type="component" value="Unassembled WGS sequence"/>
</dbReference>
<dbReference type="EMBL" id="KB446539">
    <property type="protein sequence ID" value="EME43812.1"/>
    <property type="molecule type" value="Genomic_DNA"/>
</dbReference>
<reference evidence="2 3" key="2">
    <citation type="journal article" date="2012" name="PLoS Pathog.">
        <title>Diverse lifestyles and strategies of plant pathogenesis encoded in the genomes of eighteen Dothideomycetes fungi.</title>
        <authorList>
            <person name="Ohm R.A."/>
            <person name="Feau N."/>
            <person name="Henrissat B."/>
            <person name="Schoch C.L."/>
            <person name="Horwitz B.A."/>
            <person name="Barry K.W."/>
            <person name="Condon B.J."/>
            <person name="Copeland A.C."/>
            <person name="Dhillon B."/>
            <person name="Glaser F."/>
            <person name="Hesse C.N."/>
            <person name="Kosti I."/>
            <person name="LaButti K."/>
            <person name="Lindquist E.A."/>
            <person name="Lucas S."/>
            <person name="Salamov A.A."/>
            <person name="Bradshaw R.E."/>
            <person name="Ciuffetti L."/>
            <person name="Hamelin R.C."/>
            <person name="Kema G.H.J."/>
            <person name="Lawrence C."/>
            <person name="Scott J.A."/>
            <person name="Spatafora J.W."/>
            <person name="Turgeon B.G."/>
            <person name="de Wit P.J.G.M."/>
            <person name="Zhong S."/>
            <person name="Goodwin S.B."/>
            <person name="Grigoriev I.V."/>
        </authorList>
    </citation>
    <scope>NUCLEOTIDE SEQUENCE [LARGE SCALE GENOMIC DNA]</scope>
    <source>
        <strain evidence="3">NZE10 / CBS 128990</strain>
    </source>
</reference>
<keyword evidence="3" id="KW-1185">Reference proteome</keyword>
<evidence type="ECO:0000259" key="1">
    <source>
        <dbReference type="Pfam" id="PF02627"/>
    </source>
</evidence>
<dbReference type="InterPro" id="IPR029032">
    <property type="entry name" value="AhpD-like"/>
</dbReference>
<dbReference type="Pfam" id="PF02627">
    <property type="entry name" value="CMD"/>
    <property type="match status" value="1"/>
</dbReference>
<dbReference type="InterPro" id="IPR003779">
    <property type="entry name" value="CMD-like"/>
</dbReference>
<dbReference type="SUPFAM" id="SSF69118">
    <property type="entry name" value="AhpD-like"/>
    <property type="match status" value="1"/>
</dbReference>
<proteinExistence type="predicted"/>
<dbReference type="eggNOG" id="ENOG502TCJP">
    <property type="taxonomic scope" value="Eukaryota"/>
</dbReference>
<accession>N1PJX4</accession>
<evidence type="ECO:0000313" key="2">
    <source>
        <dbReference type="EMBL" id="EME43812.1"/>
    </source>
</evidence>
<name>N1PJX4_DOTSN</name>
<feature type="domain" description="Carboxymuconolactone decarboxylase-like" evidence="1">
    <location>
        <begin position="61"/>
        <end position="144"/>
    </location>
</feature>
<sequence>MNRLGLMHPSTLTSKHNTERSALYHALSSHATHTFNTIPLTWKLPSTSALVGTYGILLHTPHIGRAYLDFRSALASLPGLTPRLQSILTLVVAAYENCAYQIYTATRFGTANGLTRNELDSLRAGLYAQSFGEEDKAAYRVARELCAGAGPLSERVWDESVQVLGREGVLKAVHVVGFERYVAAILRGFDAQVPAPGERVENVVGLGGA</sequence>
<protein>
    <recommendedName>
        <fullName evidence="1">Carboxymuconolactone decarboxylase-like domain-containing protein</fullName>
    </recommendedName>
</protein>
<dbReference type="PANTHER" id="PTHR34846">
    <property type="entry name" value="4-CARBOXYMUCONOLACTONE DECARBOXYLASE FAMILY PROTEIN (AFU_ORTHOLOGUE AFUA_6G11590)"/>
    <property type="match status" value="1"/>
</dbReference>
<dbReference type="PANTHER" id="PTHR34846:SF11">
    <property type="entry name" value="4-CARBOXYMUCONOLACTONE DECARBOXYLASE FAMILY PROTEIN (AFU_ORTHOLOGUE AFUA_6G11590)"/>
    <property type="match status" value="1"/>
</dbReference>